<dbReference type="RefSeq" id="WP_094233793.1">
    <property type="nucleotide sequence ID" value="NZ_CP016199.1"/>
</dbReference>
<dbReference type="GO" id="GO:0016887">
    <property type="term" value="F:ATP hydrolysis activity"/>
    <property type="evidence" value="ECO:0007669"/>
    <property type="project" value="InterPro"/>
</dbReference>
<sequence length="283" mass="32211">MIRLDNVKVSFKDKVAVDLGRVIEIADGERVGIIGSNGAGKTTLLKSILGLVPHKGKISLGIPSNEIAVHMQQNSYIETVPIRVIIEMIMGCKISDNPKLVEMIKFFEFEECLKKRWKHLSGGQKQRLTLILVMCKDSDIVMFDEVTSGLDFETRGRLMDKLVEWYKDKHTTLLITSHYYTELDNLTTKILYLKDGRVVDYGSKEELFRKYCGNAVLIFEDSDKTEKLAKEHKRILSPEGTIAVSCSNEDEELEVTQKLIKSQINYRRSNSDIEMMTINAGEK</sequence>
<dbReference type="PROSITE" id="PS50893">
    <property type="entry name" value="ABC_TRANSPORTER_2"/>
    <property type="match status" value="1"/>
</dbReference>
<dbReference type="SMART" id="SM00382">
    <property type="entry name" value="AAA"/>
    <property type="match status" value="1"/>
</dbReference>
<organism evidence="6 7">
    <name type="scientific">Mogibacterium pumilum</name>
    <dbReference type="NCBI Taxonomy" id="86332"/>
    <lineage>
        <taxon>Bacteria</taxon>
        <taxon>Bacillati</taxon>
        <taxon>Bacillota</taxon>
        <taxon>Clostridia</taxon>
        <taxon>Peptostreptococcales</taxon>
        <taxon>Anaerovoracaceae</taxon>
        <taxon>Mogibacterium</taxon>
    </lineage>
</organism>
<proteinExistence type="inferred from homology"/>
<dbReference type="OrthoDB" id="9776369at2"/>
<dbReference type="Pfam" id="PF00005">
    <property type="entry name" value="ABC_tran"/>
    <property type="match status" value="1"/>
</dbReference>
<keyword evidence="4 6" id="KW-0067">ATP-binding</keyword>
<protein>
    <submittedName>
        <fullName evidence="6">ABC transporter ATP-binding protein</fullName>
    </submittedName>
</protein>
<comment type="similarity">
    <text evidence="1">Belongs to the ABC transporter superfamily.</text>
</comment>
<dbReference type="InterPro" id="IPR003439">
    <property type="entry name" value="ABC_transporter-like_ATP-bd"/>
</dbReference>
<name>A0A223ARH5_9FIRM</name>
<accession>A0A223ARH5</accession>
<evidence type="ECO:0000313" key="6">
    <source>
        <dbReference type="EMBL" id="ASS37570.1"/>
    </source>
</evidence>
<evidence type="ECO:0000259" key="5">
    <source>
        <dbReference type="PROSITE" id="PS50893"/>
    </source>
</evidence>
<evidence type="ECO:0000256" key="2">
    <source>
        <dbReference type="ARBA" id="ARBA00022448"/>
    </source>
</evidence>
<dbReference type="InterPro" id="IPR017871">
    <property type="entry name" value="ABC_transporter-like_CS"/>
</dbReference>
<evidence type="ECO:0000313" key="7">
    <source>
        <dbReference type="Proteomes" id="UP000214689"/>
    </source>
</evidence>
<feature type="domain" description="ABC transporter" evidence="5">
    <location>
        <begin position="2"/>
        <end position="220"/>
    </location>
</feature>
<dbReference type="PANTHER" id="PTHR42711:SF5">
    <property type="entry name" value="ABC TRANSPORTER ATP-BINDING PROTEIN NATA"/>
    <property type="match status" value="1"/>
</dbReference>
<evidence type="ECO:0000256" key="1">
    <source>
        <dbReference type="ARBA" id="ARBA00005417"/>
    </source>
</evidence>
<dbReference type="PANTHER" id="PTHR42711">
    <property type="entry name" value="ABC TRANSPORTER ATP-BINDING PROTEIN"/>
    <property type="match status" value="1"/>
</dbReference>
<dbReference type="AlphaFoldDB" id="A0A223ARH5"/>
<keyword evidence="7" id="KW-1185">Reference proteome</keyword>
<dbReference type="Proteomes" id="UP000214689">
    <property type="component" value="Chromosome"/>
</dbReference>
<dbReference type="GO" id="GO:0005524">
    <property type="term" value="F:ATP binding"/>
    <property type="evidence" value="ECO:0007669"/>
    <property type="project" value="UniProtKB-KW"/>
</dbReference>
<dbReference type="EMBL" id="CP016199">
    <property type="protein sequence ID" value="ASS37570.1"/>
    <property type="molecule type" value="Genomic_DNA"/>
</dbReference>
<dbReference type="InterPro" id="IPR003593">
    <property type="entry name" value="AAA+_ATPase"/>
</dbReference>
<dbReference type="InterPro" id="IPR027417">
    <property type="entry name" value="P-loop_NTPase"/>
</dbReference>
<keyword evidence="3" id="KW-0547">Nucleotide-binding</keyword>
<dbReference type="Gene3D" id="3.40.50.300">
    <property type="entry name" value="P-loop containing nucleotide triphosphate hydrolases"/>
    <property type="match status" value="1"/>
</dbReference>
<evidence type="ECO:0000256" key="4">
    <source>
        <dbReference type="ARBA" id="ARBA00022840"/>
    </source>
</evidence>
<dbReference type="PROSITE" id="PS00211">
    <property type="entry name" value="ABC_TRANSPORTER_1"/>
    <property type="match status" value="1"/>
</dbReference>
<keyword evidence="2" id="KW-0813">Transport</keyword>
<reference evidence="7" key="1">
    <citation type="submission" date="2016-05" db="EMBL/GenBank/DDBJ databases">
        <authorList>
            <person name="Holder M.E."/>
            <person name="Ajami N.J."/>
            <person name="Petrosino J.F."/>
        </authorList>
    </citation>
    <scope>NUCLEOTIDE SEQUENCE [LARGE SCALE GENOMIC DNA]</scope>
    <source>
        <strain evidence="7">ATCC 700696</strain>
    </source>
</reference>
<gene>
    <name evidence="6" type="ORF">AXF17_03260</name>
</gene>
<dbReference type="SUPFAM" id="SSF52540">
    <property type="entry name" value="P-loop containing nucleoside triphosphate hydrolases"/>
    <property type="match status" value="1"/>
</dbReference>
<dbReference type="InterPro" id="IPR050763">
    <property type="entry name" value="ABC_transporter_ATP-binding"/>
</dbReference>
<evidence type="ECO:0000256" key="3">
    <source>
        <dbReference type="ARBA" id="ARBA00022741"/>
    </source>
</evidence>